<organism evidence="3 4">
    <name type="scientific">Lachancea fermentati</name>
    <name type="common">Zygosaccharomyces fermentati</name>
    <dbReference type="NCBI Taxonomy" id="4955"/>
    <lineage>
        <taxon>Eukaryota</taxon>
        <taxon>Fungi</taxon>
        <taxon>Dikarya</taxon>
        <taxon>Ascomycota</taxon>
        <taxon>Saccharomycotina</taxon>
        <taxon>Saccharomycetes</taxon>
        <taxon>Saccharomycetales</taxon>
        <taxon>Saccharomycetaceae</taxon>
        <taxon>Lachancea</taxon>
    </lineage>
</organism>
<evidence type="ECO:0000256" key="1">
    <source>
        <dbReference type="SAM" id="MobiDB-lite"/>
    </source>
</evidence>
<feature type="region of interest" description="Disordered" evidence="1">
    <location>
        <begin position="209"/>
        <end position="232"/>
    </location>
</feature>
<name>A0A1G4MCA4_LACFM</name>
<protein>
    <submittedName>
        <fullName evidence="3">LAFE_0E01200g1_1</fullName>
    </submittedName>
</protein>
<dbReference type="Proteomes" id="UP000190831">
    <property type="component" value="Chromosome E"/>
</dbReference>
<dbReference type="Pfam" id="PF02037">
    <property type="entry name" value="SAP"/>
    <property type="match status" value="1"/>
</dbReference>
<dbReference type="OMA" id="KNECRTR"/>
<gene>
    <name evidence="3" type="ORF">LAFE_0E01200G</name>
</gene>
<dbReference type="SUPFAM" id="SSF68906">
    <property type="entry name" value="SAP domain"/>
    <property type="match status" value="1"/>
</dbReference>
<sequence length="265" mass="29843">MALRKAGFGYNLRTIAESYRAVTPFCLFRGFSIQQQCQSRSVHQTSKNEHTPLLSTDKLSTFNVMSLKALKTECRSRGLKVSGRKLELVDRILAFENMRPSSGSISNEAARLIHTTRPKLSRSDRKPVDAVKIPNIAATEAALDQPEKDYIVKIPPLSKSAAQKPVTKLEKELDSRSGQTNQPPTVSTPDHEKVIFQAEAPEEHFEIVNEEEERTTENKVSLHHNSESSQENLNKRDKTFILGFVAIVTGWWTLKYVGKTEHGKQ</sequence>
<feature type="compositionally biased region" description="Polar residues" evidence="1">
    <location>
        <begin position="176"/>
        <end position="188"/>
    </location>
</feature>
<dbReference type="InterPro" id="IPR003034">
    <property type="entry name" value="SAP_dom"/>
</dbReference>
<proteinExistence type="predicted"/>
<dbReference type="PROSITE" id="PS50800">
    <property type="entry name" value="SAP"/>
    <property type="match status" value="1"/>
</dbReference>
<feature type="domain" description="SAP" evidence="2">
    <location>
        <begin position="62"/>
        <end position="96"/>
    </location>
</feature>
<dbReference type="EMBL" id="LT598488">
    <property type="protein sequence ID" value="SCW01508.1"/>
    <property type="molecule type" value="Genomic_DNA"/>
</dbReference>
<dbReference type="InterPro" id="IPR036361">
    <property type="entry name" value="SAP_dom_sf"/>
</dbReference>
<reference evidence="4" key="1">
    <citation type="submission" date="2016-03" db="EMBL/GenBank/DDBJ databases">
        <authorList>
            <person name="Devillers H."/>
        </authorList>
    </citation>
    <scope>NUCLEOTIDE SEQUENCE [LARGE SCALE GENOMIC DNA]</scope>
</reference>
<feature type="region of interest" description="Disordered" evidence="1">
    <location>
        <begin position="163"/>
        <end position="190"/>
    </location>
</feature>
<evidence type="ECO:0000313" key="4">
    <source>
        <dbReference type="Proteomes" id="UP000190831"/>
    </source>
</evidence>
<dbReference type="Gene3D" id="1.10.720.30">
    <property type="entry name" value="SAP domain"/>
    <property type="match status" value="1"/>
</dbReference>
<keyword evidence="4" id="KW-1185">Reference proteome</keyword>
<evidence type="ECO:0000259" key="2">
    <source>
        <dbReference type="PROSITE" id="PS50800"/>
    </source>
</evidence>
<accession>A0A1G4MCA4</accession>
<evidence type="ECO:0000313" key="3">
    <source>
        <dbReference type="EMBL" id="SCW01508.1"/>
    </source>
</evidence>
<dbReference type="OrthoDB" id="3993201at2759"/>
<dbReference type="AlphaFoldDB" id="A0A1G4MCA4"/>
<dbReference type="SMART" id="SM00513">
    <property type="entry name" value="SAP"/>
    <property type="match status" value="1"/>
</dbReference>
<dbReference type="STRING" id="4955.A0A1G4MCA4"/>